<keyword evidence="2" id="KW-0813">Transport</keyword>
<protein>
    <submittedName>
        <fullName evidence="5">ABC transporter substrate-binding protein</fullName>
    </submittedName>
</protein>
<evidence type="ECO:0000313" key="5">
    <source>
        <dbReference type="EMBL" id="HGZ78875.1"/>
    </source>
</evidence>
<comment type="similarity">
    <text evidence="1">Belongs to the bacterial solute-binding protein 1 family.</text>
</comment>
<comment type="caution">
    <text evidence="5">The sequence shown here is derived from an EMBL/GenBank/DDBJ whole genome shotgun (WGS) entry which is preliminary data.</text>
</comment>
<dbReference type="GO" id="GO:0042956">
    <property type="term" value="P:maltodextrin transmembrane transport"/>
    <property type="evidence" value="ECO:0007669"/>
    <property type="project" value="TreeGrafter"/>
</dbReference>
<keyword evidence="3 4" id="KW-0732">Signal</keyword>
<dbReference type="Gene3D" id="3.40.190.10">
    <property type="entry name" value="Periplasmic binding protein-like II"/>
    <property type="match status" value="2"/>
</dbReference>
<dbReference type="CDD" id="cd14748">
    <property type="entry name" value="PBP2_UgpB"/>
    <property type="match status" value="1"/>
</dbReference>
<evidence type="ECO:0000256" key="4">
    <source>
        <dbReference type="SAM" id="SignalP"/>
    </source>
</evidence>
<dbReference type="GO" id="GO:0015768">
    <property type="term" value="P:maltose transport"/>
    <property type="evidence" value="ECO:0007669"/>
    <property type="project" value="TreeGrafter"/>
</dbReference>
<dbReference type="PANTHER" id="PTHR30061:SF50">
    <property type="entry name" value="MALTOSE_MALTODEXTRIN-BINDING PERIPLASMIC PROTEIN"/>
    <property type="match status" value="1"/>
</dbReference>
<dbReference type="Pfam" id="PF01547">
    <property type="entry name" value="SBP_bac_1"/>
    <property type="match status" value="1"/>
</dbReference>
<evidence type="ECO:0000256" key="2">
    <source>
        <dbReference type="ARBA" id="ARBA00022448"/>
    </source>
</evidence>
<dbReference type="GO" id="GO:1901982">
    <property type="term" value="F:maltose binding"/>
    <property type="evidence" value="ECO:0007669"/>
    <property type="project" value="TreeGrafter"/>
</dbReference>
<dbReference type="PANTHER" id="PTHR30061">
    <property type="entry name" value="MALTOSE-BINDING PERIPLASMIC PROTEIN"/>
    <property type="match status" value="1"/>
</dbReference>
<dbReference type="SUPFAM" id="SSF53850">
    <property type="entry name" value="Periplasmic binding protein-like II"/>
    <property type="match status" value="1"/>
</dbReference>
<proteinExistence type="inferred from homology"/>
<feature type="signal peptide" evidence="4">
    <location>
        <begin position="1"/>
        <end position="19"/>
    </location>
</feature>
<dbReference type="AlphaFoldDB" id="A0A832I5R2"/>
<dbReference type="GO" id="GO:0055052">
    <property type="term" value="C:ATP-binding cassette (ABC) transporter complex, substrate-binding subunit-containing"/>
    <property type="evidence" value="ECO:0007669"/>
    <property type="project" value="TreeGrafter"/>
</dbReference>
<evidence type="ECO:0000256" key="3">
    <source>
        <dbReference type="ARBA" id="ARBA00022729"/>
    </source>
</evidence>
<dbReference type="InterPro" id="IPR006059">
    <property type="entry name" value="SBP"/>
</dbReference>
<gene>
    <name evidence="5" type="ORF">ENW55_02690</name>
</gene>
<sequence>MKRLLVVTLLLAFGLLALAKTTITVWTFFSGGEGFLVTELINRFNAEHPDIEVVEQIVEWGQLYNKLTTAIAAGDPPDVSVMHLAVLPDFASRGALTALDKYISKATLQDYVPEILAKAHYDGKLYAVPFDTHPLVLYYNKKLLRQAGLVDEKGEVLLPKTWDELLSYAKQAKEKLGLEVGISSEIGAMMGDRLFTTYYAQLGGQFYDEKTKTVKLDPDKVKKTYEFIRSLYTSGIMKPMDYPTAESLFQNNQSPFHFNGVWVMALYPTLEGLEFGVTRLPTIPGSKPYTWAGSHTWVIPKKPKDDPAKIAAAAKFIEWFARNAAEWAKAGHLPVLKSVLNSEAFLGLPMRKDYANVAEYLVSSPNVKGWLEVMLKMFEIGEAVILGKMTPDEATKELVNFVKQVVED</sequence>
<feature type="chain" id="PRO_5032759993" evidence="4">
    <location>
        <begin position="20"/>
        <end position="408"/>
    </location>
</feature>
<organism evidence="5">
    <name type="scientific">Pseudothermotoga hypogea</name>
    <dbReference type="NCBI Taxonomy" id="57487"/>
    <lineage>
        <taxon>Bacteria</taxon>
        <taxon>Thermotogati</taxon>
        <taxon>Thermotogota</taxon>
        <taxon>Thermotogae</taxon>
        <taxon>Thermotogales</taxon>
        <taxon>Thermotogaceae</taxon>
        <taxon>Pseudothermotoga</taxon>
    </lineage>
</organism>
<accession>A0A832I5R2</accession>
<name>A0A832I5R2_9THEM</name>
<reference evidence="5" key="1">
    <citation type="journal article" date="2020" name="mSystems">
        <title>Genome- and Community-Level Interaction Insights into Carbon Utilization and Element Cycling Functions of Hydrothermarchaeota in Hydrothermal Sediment.</title>
        <authorList>
            <person name="Zhou Z."/>
            <person name="Liu Y."/>
            <person name="Xu W."/>
            <person name="Pan J."/>
            <person name="Luo Z.H."/>
            <person name="Li M."/>
        </authorList>
    </citation>
    <scope>NUCLEOTIDE SEQUENCE [LARGE SCALE GENOMIC DNA]</scope>
    <source>
        <strain evidence="5">SpSt-86</strain>
    </source>
</reference>
<evidence type="ECO:0000256" key="1">
    <source>
        <dbReference type="ARBA" id="ARBA00008520"/>
    </source>
</evidence>
<dbReference type="EMBL" id="DTKQ01000024">
    <property type="protein sequence ID" value="HGZ78875.1"/>
    <property type="molecule type" value="Genomic_DNA"/>
</dbReference>